<evidence type="ECO:0000313" key="1">
    <source>
        <dbReference type="EMBL" id="KAK5695211.1"/>
    </source>
</evidence>
<dbReference type="Proteomes" id="UP001310594">
    <property type="component" value="Unassembled WGS sequence"/>
</dbReference>
<sequence length="278" mass="31670">MVEYDIAEAQRRGQGAVHDYAHPTVTASPPRYHILLLPREMRNRIYDFLHVNPRLTIRTIEECHDHDIPHVRLFGAALPSILCVNHQINEEYAEQVRHGGAAIHVSLRECNMFALGNLELKAGVVSGALRSIRSVAIELHWALVGKIETKDEIHDFWSIMVPRPYLDQADVQWTPSKALRSKLSAFVESIEPFVHPDAEVRLNIELNDLPEVQDPYTWTKFKAGRNTAVAMLQAFHAETFFGMEEDTDRSWPKAGNLKVLGVLNVPLTCSWQPTRRRS</sequence>
<protein>
    <submittedName>
        <fullName evidence="1">Uncharacterized protein</fullName>
    </submittedName>
</protein>
<proteinExistence type="predicted"/>
<name>A0AAN7VNJ7_9PEZI</name>
<evidence type="ECO:0000313" key="2">
    <source>
        <dbReference type="Proteomes" id="UP001310594"/>
    </source>
</evidence>
<organism evidence="1 2">
    <name type="scientific">Elasticomyces elasticus</name>
    <dbReference type="NCBI Taxonomy" id="574655"/>
    <lineage>
        <taxon>Eukaryota</taxon>
        <taxon>Fungi</taxon>
        <taxon>Dikarya</taxon>
        <taxon>Ascomycota</taxon>
        <taxon>Pezizomycotina</taxon>
        <taxon>Dothideomycetes</taxon>
        <taxon>Dothideomycetidae</taxon>
        <taxon>Mycosphaerellales</taxon>
        <taxon>Teratosphaeriaceae</taxon>
        <taxon>Elasticomyces</taxon>
    </lineage>
</organism>
<reference evidence="1" key="1">
    <citation type="submission" date="2023-08" db="EMBL/GenBank/DDBJ databases">
        <title>Black Yeasts Isolated from many extreme environments.</title>
        <authorList>
            <person name="Coleine C."/>
            <person name="Stajich J.E."/>
            <person name="Selbmann L."/>
        </authorList>
    </citation>
    <scope>NUCLEOTIDE SEQUENCE</scope>
    <source>
        <strain evidence="1">CCFEE 5810</strain>
    </source>
</reference>
<gene>
    <name evidence="1" type="ORF">LTR97_008717</name>
</gene>
<accession>A0AAN7VNJ7</accession>
<comment type="caution">
    <text evidence="1">The sequence shown here is derived from an EMBL/GenBank/DDBJ whole genome shotgun (WGS) entry which is preliminary data.</text>
</comment>
<dbReference type="AlphaFoldDB" id="A0AAN7VNJ7"/>
<dbReference type="EMBL" id="JAVRQU010000014">
    <property type="protein sequence ID" value="KAK5695211.1"/>
    <property type="molecule type" value="Genomic_DNA"/>
</dbReference>